<comment type="caution">
    <text evidence="1">The sequence shown here is derived from an EMBL/GenBank/DDBJ whole genome shotgun (WGS) entry which is preliminary data.</text>
</comment>
<sequence length="134" mass="15848">MELSIPCHVYDYVYEFKRSRTNLTNDLREGYPSTTMIEDNFSAVWLIIETDKKVTYQLLSVVYYINAGYESCVYCNNPETKRQAGQWVFRLQKLPTKVQRGRRKKDGCPFFVMTDHYATIVLEDKKNSHYSLVH</sequence>
<proteinExistence type="predicted"/>
<dbReference type="OrthoDB" id="10017160at2759"/>
<organism evidence="1 2">
    <name type="scientific">Eumeta variegata</name>
    <name type="common">Bagworm moth</name>
    <name type="synonym">Eumeta japonica</name>
    <dbReference type="NCBI Taxonomy" id="151549"/>
    <lineage>
        <taxon>Eukaryota</taxon>
        <taxon>Metazoa</taxon>
        <taxon>Ecdysozoa</taxon>
        <taxon>Arthropoda</taxon>
        <taxon>Hexapoda</taxon>
        <taxon>Insecta</taxon>
        <taxon>Pterygota</taxon>
        <taxon>Neoptera</taxon>
        <taxon>Endopterygota</taxon>
        <taxon>Lepidoptera</taxon>
        <taxon>Glossata</taxon>
        <taxon>Ditrysia</taxon>
        <taxon>Tineoidea</taxon>
        <taxon>Psychidae</taxon>
        <taxon>Oiketicinae</taxon>
        <taxon>Eumeta</taxon>
    </lineage>
</organism>
<reference evidence="1 2" key="1">
    <citation type="journal article" date="2019" name="Commun. Biol.">
        <title>The bagworm genome reveals a unique fibroin gene that provides high tensile strength.</title>
        <authorList>
            <person name="Kono N."/>
            <person name="Nakamura H."/>
            <person name="Ohtoshi R."/>
            <person name="Tomita M."/>
            <person name="Numata K."/>
            <person name="Arakawa K."/>
        </authorList>
    </citation>
    <scope>NUCLEOTIDE SEQUENCE [LARGE SCALE GENOMIC DNA]</scope>
</reference>
<dbReference type="EMBL" id="BGZK01000219">
    <property type="protein sequence ID" value="GBP29316.1"/>
    <property type="molecule type" value="Genomic_DNA"/>
</dbReference>
<protein>
    <submittedName>
        <fullName evidence="1">Uncharacterized protein</fullName>
    </submittedName>
</protein>
<evidence type="ECO:0000313" key="1">
    <source>
        <dbReference type="EMBL" id="GBP29316.1"/>
    </source>
</evidence>
<gene>
    <name evidence="1" type="ORF">EVAR_22686_1</name>
</gene>
<name>A0A4C1UTJ8_EUMVA</name>
<accession>A0A4C1UTJ8</accession>
<evidence type="ECO:0000313" key="2">
    <source>
        <dbReference type="Proteomes" id="UP000299102"/>
    </source>
</evidence>
<keyword evidence="2" id="KW-1185">Reference proteome</keyword>
<dbReference type="AlphaFoldDB" id="A0A4C1UTJ8"/>
<dbReference type="Proteomes" id="UP000299102">
    <property type="component" value="Unassembled WGS sequence"/>
</dbReference>